<comment type="subcellular location">
    <subcellularLocation>
        <location evidence="1">Cell membrane</location>
        <topology evidence="1">Multi-pass membrane protein</topology>
    </subcellularLocation>
</comment>
<evidence type="ECO:0000256" key="1">
    <source>
        <dbReference type="ARBA" id="ARBA00004651"/>
    </source>
</evidence>
<evidence type="ECO:0000313" key="7">
    <source>
        <dbReference type="EMBL" id="AUN98930.1"/>
    </source>
</evidence>
<dbReference type="PANTHER" id="PTHR43266">
    <property type="entry name" value="MACROLIDE-EFFLUX PROTEIN"/>
    <property type="match status" value="1"/>
</dbReference>
<keyword evidence="8" id="KW-1185">Reference proteome</keyword>
<organism evidence="7 8">
    <name type="scientific">Bacteriovorax stolpii</name>
    <name type="common">Bdellovibrio stolpii</name>
    <dbReference type="NCBI Taxonomy" id="960"/>
    <lineage>
        <taxon>Bacteria</taxon>
        <taxon>Pseudomonadati</taxon>
        <taxon>Bdellovibrionota</taxon>
        <taxon>Bacteriovoracia</taxon>
        <taxon>Bacteriovoracales</taxon>
        <taxon>Bacteriovoracaceae</taxon>
        <taxon>Bacteriovorax</taxon>
    </lineage>
</organism>
<reference evidence="7 8" key="1">
    <citation type="submission" date="2018-01" db="EMBL/GenBank/DDBJ databases">
        <title>Complete genome sequence of Bacteriovorax stolpii DSM12778.</title>
        <authorList>
            <person name="Tang B."/>
            <person name="Chang J."/>
        </authorList>
    </citation>
    <scope>NUCLEOTIDE SEQUENCE [LARGE SCALE GENOMIC DNA]</scope>
    <source>
        <strain evidence="7 8">DSM 12778</strain>
    </source>
</reference>
<dbReference type="KEGG" id="bsto:C0V70_12625"/>
<keyword evidence="5" id="KW-1133">Transmembrane helix</keyword>
<keyword evidence="3" id="KW-1003">Cell membrane</keyword>
<dbReference type="Proteomes" id="UP000235584">
    <property type="component" value="Chromosome"/>
</dbReference>
<proteinExistence type="predicted"/>
<evidence type="ECO:0000256" key="4">
    <source>
        <dbReference type="ARBA" id="ARBA00022692"/>
    </source>
</evidence>
<sequence>MSLNKYYRLIKIYYSGIFPEATLEISDSLSSMIKALKQPQILRLWFGQAFSSIGDEIYRVGLIWLAVGLMGPDTGYLAAGQTASLMLLSFIGGKWADRWNPRRTMMCVDFIRALIVLTPVIVSFFMPTPLALLWVMAFTLAGLSAFFDPATQGLIPILAGSAELMQSTNGLMSTTIRMARMIGPAIVGLLSAFIPMIHFFTIDAVTFCVSAYCVYSLKKYIPPMDYSKMPKSNFKTAVLSGFHLARSVPGMDYVFFSKAVTAGCWNLVIAIGFPLLVHEMSGNDARYFGLVMASYGVGNFIGALYFGNMERKRLWGLYFYGLLFLGTGFILIGLAPNVEWIILASAFAGFFGPMNDLAFIDMLQKKFKVQDLTKMFRLRLASESSMTLIFTLISPWLIRTTSVRTSILIGGGIWLLCAFVGLMMHKSFHKSYQTSQELHS</sequence>
<keyword evidence="6" id="KW-0472">Membrane</keyword>
<dbReference type="InterPro" id="IPR010290">
    <property type="entry name" value="TM_effector"/>
</dbReference>
<evidence type="ECO:0000256" key="3">
    <source>
        <dbReference type="ARBA" id="ARBA00022475"/>
    </source>
</evidence>
<evidence type="ECO:0000313" key="8">
    <source>
        <dbReference type="Proteomes" id="UP000235584"/>
    </source>
</evidence>
<evidence type="ECO:0000256" key="5">
    <source>
        <dbReference type="ARBA" id="ARBA00022989"/>
    </source>
</evidence>
<dbReference type="InterPro" id="IPR036259">
    <property type="entry name" value="MFS_trans_sf"/>
</dbReference>
<dbReference type="PANTHER" id="PTHR43266:SF2">
    <property type="entry name" value="MAJOR FACILITATOR SUPERFAMILY (MFS) PROFILE DOMAIN-CONTAINING PROTEIN"/>
    <property type="match status" value="1"/>
</dbReference>
<accession>A0A2K9NTT3</accession>
<dbReference type="Pfam" id="PF05977">
    <property type="entry name" value="MFS_3"/>
    <property type="match status" value="1"/>
</dbReference>
<dbReference type="CDD" id="cd06173">
    <property type="entry name" value="MFS_MefA_like"/>
    <property type="match status" value="1"/>
</dbReference>
<evidence type="ECO:0000256" key="2">
    <source>
        <dbReference type="ARBA" id="ARBA00022448"/>
    </source>
</evidence>
<dbReference type="Gene3D" id="1.20.1250.20">
    <property type="entry name" value="MFS general substrate transporter like domains"/>
    <property type="match status" value="2"/>
</dbReference>
<protein>
    <submittedName>
        <fullName evidence="7">Uncharacterized protein</fullName>
    </submittedName>
</protein>
<evidence type="ECO:0000256" key="6">
    <source>
        <dbReference type="ARBA" id="ARBA00023136"/>
    </source>
</evidence>
<gene>
    <name evidence="7" type="ORF">C0V70_12625</name>
</gene>
<dbReference type="SUPFAM" id="SSF103473">
    <property type="entry name" value="MFS general substrate transporter"/>
    <property type="match status" value="1"/>
</dbReference>
<name>A0A2K9NTT3_BACTC</name>
<dbReference type="GO" id="GO:0005886">
    <property type="term" value="C:plasma membrane"/>
    <property type="evidence" value="ECO:0007669"/>
    <property type="project" value="UniProtKB-SubCell"/>
</dbReference>
<keyword evidence="2" id="KW-0813">Transport</keyword>
<keyword evidence="4" id="KW-0812">Transmembrane</keyword>
<dbReference type="AlphaFoldDB" id="A0A2K9NTT3"/>
<dbReference type="EMBL" id="CP025704">
    <property type="protein sequence ID" value="AUN98930.1"/>
    <property type="molecule type" value="Genomic_DNA"/>
</dbReference>